<dbReference type="Pfam" id="PF00035">
    <property type="entry name" value="dsrm"/>
    <property type="match status" value="1"/>
</dbReference>
<name>A0A8J2WN42_9STRA</name>
<gene>
    <name evidence="4" type="ORF">PECAL_4P10550</name>
</gene>
<evidence type="ECO:0000313" key="4">
    <source>
        <dbReference type="EMBL" id="CAH0373815.1"/>
    </source>
</evidence>
<organism evidence="4 5">
    <name type="scientific">Pelagomonas calceolata</name>
    <dbReference type="NCBI Taxonomy" id="35677"/>
    <lineage>
        <taxon>Eukaryota</taxon>
        <taxon>Sar</taxon>
        <taxon>Stramenopiles</taxon>
        <taxon>Ochrophyta</taxon>
        <taxon>Pelagophyceae</taxon>
        <taxon>Pelagomonadales</taxon>
        <taxon>Pelagomonadaceae</taxon>
        <taxon>Pelagomonas</taxon>
    </lineage>
</organism>
<proteinExistence type="predicted"/>
<dbReference type="SUPFAM" id="SSF54768">
    <property type="entry name" value="dsRNA-binding domain-like"/>
    <property type="match status" value="1"/>
</dbReference>
<evidence type="ECO:0000256" key="2">
    <source>
        <dbReference type="SAM" id="MobiDB-lite"/>
    </source>
</evidence>
<feature type="compositionally biased region" description="Low complexity" evidence="2">
    <location>
        <begin position="118"/>
        <end position="131"/>
    </location>
</feature>
<keyword evidence="1" id="KW-0694">RNA-binding</keyword>
<feature type="compositionally biased region" description="Low complexity" evidence="2">
    <location>
        <begin position="267"/>
        <end position="279"/>
    </location>
</feature>
<accession>A0A8J2WN42</accession>
<sequence length="287" mass="29535">MSAAVTAADRATSGKHCAQCGTWLPRDEYSKNQRKKPGNWSCTPCVENGLRAEREMDRMLAAADDNGDARQEARRKARREFRAAAAAPAPAPAPAPGPTPGPPGLERRGVMAAPSSLTEATTPSTHSTASAPRVDPSAATFAIGRAAAEDQNAKQQLKILCDKFSASLTVAAVTDAVPRGSYAFECVVDGSRCGVGTARSKKDAKERAAALALRTLARAPPRAAPAVAYTDRTRAPGRRGAADLKGARGSGVLGGAANAAVEPVAAAAARPPWQRAPGPQVGPPGFL</sequence>
<dbReference type="InterPro" id="IPR024630">
    <property type="entry name" value="Stc1"/>
</dbReference>
<dbReference type="PROSITE" id="PS50137">
    <property type="entry name" value="DS_RBD"/>
    <property type="match status" value="1"/>
</dbReference>
<comment type="caution">
    <text evidence="4">The sequence shown here is derived from an EMBL/GenBank/DDBJ whole genome shotgun (WGS) entry which is preliminary data.</text>
</comment>
<keyword evidence="5" id="KW-1185">Reference proteome</keyword>
<dbReference type="Pfam" id="PF12898">
    <property type="entry name" value="Stc1"/>
    <property type="match status" value="1"/>
</dbReference>
<protein>
    <recommendedName>
        <fullName evidence="3">DRBM domain-containing protein</fullName>
    </recommendedName>
</protein>
<feature type="domain" description="DRBM" evidence="3">
    <location>
        <begin position="182"/>
        <end position="218"/>
    </location>
</feature>
<evidence type="ECO:0000259" key="3">
    <source>
        <dbReference type="PROSITE" id="PS50137"/>
    </source>
</evidence>
<dbReference type="Gene3D" id="3.30.160.20">
    <property type="match status" value="1"/>
</dbReference>
<feature type="region of interest" description="Disordered" evidence="2">
    <location>
        <begin position="24"/>
        <end position="45"/>
    </location>
</feature>
<feature type="region of interest" description="Disordered" evidence="2">
    <location>
        <begin position="57"/>
        <end position="135"/>
    </location>
</feature>
<feature type="compositionally biased region" description="Pro residues" evidence="2">
    <location>
        <begin position="89"/>
        <end position="103"/>
    </location>
</feature>
<dbReference type="Proteomes" id="UP000789595">
    <property type="component" value="Unassembled WGS sequence"/>
</dbReference>
<dbReference type="SMART" id="SM00358">
    <property type="entry name" value="DSRM"/>
    <property type="match status" value="1"/>
</dbReference>
<dbReference type="InterPro" id="IPR014720">
    <property type="entry name" value="dsRBD_dom"/>
</dbReference>
<dbReference type="AlphaFoldDB" id="A0A8J2WN42"/>
<reference evidence="4" key="1">
    <citation type="submission" date="2021-11" db="EMBL/GenBank/DDBJ databases">
        <authorList>
            <consortium name="Genoscope - CEA"/>
            <person name="William W."/>
        </authorList>
    </citation>
    <scope>NUCLEOTIDE SEQUENCE</scope>
</reference>
<evidence type="ECO:0000313" key="5">
    <source>
        <dbReference type="Proteomes" id="UP000789595"/>
    </source>
</evidence>
<feature type="region of interest" description="Disordered" evidence="2">
    <location>
        <begin position="267"/>
        <end position="287"/>
    </location>
</feature>
<evidence type="ECO:0000256" key="1">
    <source>
        <dbReference type="PROSITE-ProRule" id="PRU00266"/>
    </source>
</evidence>
<dbReference type="EMBL" id="CAKKNE010000004">
    <property type="protein sequence ID" value="CAH0373815.1"/>
    <property type="molecule type" value="Genomic_DNA"/>
</dbReference>
<dbReference type="GO" id="GO:0003723">
    <property type="term" value="F:RNA binding"/>
    <property type="evidence" value="ECO:0007669"/>
    <property type="project" value="UniProtKB-UniRule"/>
</dbReference>